<sequence>MNAGEPISATIRCIGRIIAQNTAPPANTSAQPARPTSPPSPPPATNSATPANASSPHSQ</sequence>
<evidence type="ECO:0000313" key="2">
    <source>
        <dbReference type="EMBL" id="OAM30027.1"/>
    </source>
</evidence>
<evidence type="ECO:0000313" key="3">
    <source>
        <dbReference type="Proteomes" id="UP000077885"/>
    </source>
</evidence>
<keyword evidence="3" id="KW-1185">Reference proteome</keyword>
<feature type="compositionally biased region" description="Low complexity" evidence="1">
    <location>
        <begin position="45"/>
        <end position="59"/>
    </location>
</feature>
<comment type="caution">
    <text evidence="2">The sequence shown here is derived from an EMBL/GenBank/DDBJ whole genome shotgun (WGS) entry which is preliminary data.</text>
</comment>
<feature type="region of interest" description="Disordered" evidence="1">
    <location>
        <begin position="20"/>
        <end position="59"/>
    </location>
</feature>
<name>A0A1A9RZY3_9NEIS</name>
<dbReference type="AlphaFoldDB" id="A0A1A9RZY3"/>
<feature type="compositionally biased region" description="Pro residues" evidence="1">
    <location>
        <begin position="35"/>
        <end position="44"/>
    </location>
</feature>
<protein>
    <submittedName>
        <fullName evidence="2">Uncharacterized protein</fullName>
    </submittedName>
</protein>
<dbReference type="EMBL" id="LXSL01000013">
    <property type="protein sequence ID" value="OAM30027.1"/>
    <property type="molecule type" value="Genomic_DNA"/>
</dbReference>
<gene>
    <name evidence="2" type="ORF">A7P95_03125</name>
</gene>
<evidence type="ECO:0000256" key="1">
    <source>
        <dbReference type="SAM" id="MobiDB-lite"/>
    </source>
</evidence>
<proteinExistence type="predicted"/>
<dbReference type="Proteomes" id="UP000077885">
    <property type="component" value="Unassembled WGS sequence"/>
</dbReference>
<organism evidence="2 3">
    <name type="scientific">Eikenella longinqua</name>
    <dbReference type="NCBI Taxonomy" id="1795827"/>
    <lineage>
        <taxon>Bacteria</taxon>
        <taxon>Pseudomonadati</taxon>
        <taxon>Pseudomonadota</taxon>
        <taxon>Betaproteobacteria</taxon>
        <taxon>Neisseriales</taxon>
        <taxon>Neisseriaceae</taxon>
        <taxon>Eikenella</taxon>
    </lineage>
</organism>
<dbReference type="STRING" id="1795827.A7P95_03125"/>
<accession>A0A1A9RZY3</accession>
<reference evidence="3" key="1">
    <citation type="submission" date="2016-05" db="EMBL/GenBank/DDBJ databases">
        <title>Draft genome of Corynebacterium afermentans subsp. afermentans LCDC 88199T.</title>
        <authorList>
            <person name="Bernier A.-M."/>
            <person name="Bernard K."/>
        </authorList>
    </citation>
    <scope>NUCLEOTIDE SEQUENCE [LARGE SCALE GENOMIC DNA]</scope>
    <source>
        <strain evidence="3">NML02-A-017</strain>
    </source>
</reference>